<evidence type="ECO:0000256" key="2">
    <source>
        <dbReference type="ARBA" id="ARBA00004186"/>
    </source>
</evidence>
<dbReference type="Pfam" id="PF08654">
    <property type="entry name" value="DASH_Dad2"/>
    <property type="match status" value="1"/>
</dbReference>
<keyword evidence="13" id="KW-0206">Cytoskeleton</keyword>
<dbReference type="Proteomes" id="UP001148312">
    <property type="component" value="Unassembled WGS sequence"/>
</dbReference>
<keyword evidence="8" id="KW-0132">Cell division</keyword>
<evidence type="ECO:0000256" key="1">
    <source>
        <dbReference type="ARBA" id="ARBA00004123"/>
    </source>
</evidence>
<dbReference type="GO" id="GO:0051301">
    <property type="term" value="P:cell division"/>
    <property type="evidence" value="ECO:0007669"/>
    <property type="project" value="UniProtKB-KW"/>
</dbReference>
<proteinExistence type="inferred from homology"/>
<gene>
    <name evidence="20" type="ORF">N7539_004469</name>
</gene>
<dbReference type="GO" id="GO:0005874">
    <property type="term" value="C:microtubule"/>
    <property type="evidence" value="ECO:0007669"/>
    <property type="project" value="UniProtKB-KW"/>
</dbReference>
<keyword evidence="9" id="KW-0493">Microtubule</keyword>
<comment type="subcellular location">
    <subcellularLocation>
        <location evidence="3">Chromosome</location>
        <location evidence="3">Centromere</location>
        <location evidence="3">Kinetochore</location>
    </subcellularLocation>
    <subcellularLocation>
        <location evidence="2">Cytoplasm</location>
        <location evidence="2">Cytoskeleton</location>
        <location evidence="2">Spindle</location>
    </subcellularLocation>
    <subcellularLocation>
        <location evidence="1">Nucleus</location>
    </subcellularLocation>
</comment>
<feature type="coiled-coil region" evidence="18">
    <location>
        <begin position="24"/>
        <end position="61"/>
    </location>
</feature>
<evidence type="ECO:0000256" key="12">
    <source>
        <dbReference type="ARBA" id="ARBA00022838"/>
    </source>
</evidence>
<name>A0A9W9XDW0_9EURO</name>
<dbReference type="RefSeq" id="XP_056791612.1">
    <property type="nucleotide sequence ID" value="XM_056934071.1"/>
</dbReference>
<keyword evidence="21" id="KW-1185">Reference proteome</keyword>
<evidence type="ECO:0000256" key="5">
    <source>
        <dbReference type="ARBA" id="ARBA00020260"/>
    </source>
</evidence>
<comment type="caution">
    <text evidence="20">The sequence shown here is derived from an EMBL/GenBank/DDBJ whole genome shotgun (WGS) entry which is preliminary data.</text>
</comment>
<dbReference type="PANTHER" id="PTHR28036:SF1">
    <property type="entry name" value="DASH COMPLEX SUBUNIT DAD2"/>
    <property type="match status" value="1"/>
</dbReference>
<evidence type="ECO:0000256" key="16">
    <source>
        <dbReference type="ARBA" id="ARBA00023328"/>
    </source>
</evidence>
<reference evidence="20" key="1">
    <citation type="submission" date="2022-12" db="EMBL/GenBank/DDBJ databases">
        <authorList>
            <person name="Petersen C."/>
        </authorList>
    </citation>
    <scope>NUCLEOTIDE SEQUENCE</scope>
    <source>
        <strain evidence="20">IBT 30728</strain>
    </source>
</reference>
<organism evidence="20 21">
    <name type="scientific">Penicillium diatomitis</name>
    <dbReference type="NCBI Taxonomy" id="2819901"/>
    <lineage>
        <taxon>Eukaryota</taxon>
        <taxon>Fungi</taxon>
        <taxon>Dikarya</taxon>
        <taxon>Ascomycota</taxon>
        <taxon>Pezizomycotina</taxon>
        <taxon>Eurotiomycetes</taxon>
        <taxon>Eurotiomycetidae</taxon>
        <taxon>Eurotiales</taxon>
        <taxon>Aspergillaceae</taxon>
        <taxon>Penicillium</taxon>
    </lineage>
</organism>
<dbReference type="GO" id="GO:1990023">
    <property type="term" value="C:mitotic spindle midzone"/>
    <property type="evidence" value="ECO:0007669"/>
    <property type="project" value="TreeGrafter"/>
</dbReference>
<keyword evidence="11" id="KW-0159">Chromosome partition</keyword>
<dbReference type="GO" id="GO:0042729">
    <property type="term" value="C:DASH complex"/>
    <property type="evidence" value="ECO:0007669"/>
    <property type="project" value="InterPro"/>
</dbReference>
<reference evidence="20" key="2">
    <citation type="journal article" date="2023" name="IMA Fungus">
        <title>Comparative genomic study of the Penicillium genus elucidates a diverse pangenome and 15 lateral gene transfer events.</title>
        <authorList>
            <person name="Petersen C."/>
            <person name="Sorensen T."/>
            <person name="Nielsen M.R."/>
            <person name="Sondergaard T.E."/>
            <person name="Sorensen J.L."/>
            <person name="Fitzpatrick D.A."/>
            <person name="Frisvad J.C."/>
            <person name="Nielsen K.L."/>
        </authorList>
    </citation>
    <scope>NUCLEOTIDE SEQUENCE</scope>
    <source>
        <strain evidence="20">IBT 30728</strain>
    </source>
</reference>
<feature type="compositionally biased region" description="Polar residues" evidence="19">
    <location>
        <begin position="1"/>
        <end position="17"/>
    </location>
</feature>
<comment type="similarity">
    <text evidence="4">Belongs to the DASH complex DAD2 family.</text>
</comment>
<evidence type="ECO:0000256" key="17">
    <source>
        <dbReference type="ARBA" id="ARBA00030568"/>
    </source>
</evidence>
<evidence type="ECO:0000256" key="3">
    <source>
        <dbReference type="ARBA" id="ARBA00004629"/>
    </source>
</evidence>
<evidence type="ECO:0000256" key="14">
    <source>
        <dbReference type="ARBA" id="ARBA00023242"/>
    </source>
</evidence>
<evidence type="ECO:0000256" key="11">
    <source>
        <dbReference type="ARBA" id="ARBA00022829"/>
    </source>
</evidence>
<keyword evidence="14" id="KW-0539">Nucleus</keyword>
<dbReference type="GO" id="GO:0008608">
    <property type="term" value="P:attachment of spindle microtubules to kinetochore"/>
    <property type="evidence" value="ECO:0007669"/>
    <property type="project" value="TreeGrafter"/>
</dbReference>
<evidence type="ECO:0000256" key="19">
    <source>
        <dbReference type="SAM" id="MobiDB-lite"/>
    </source>
</evidence>
<sequence>MAYSSRPTSMLPGSSLRQPASQPSSALSARIAAKKAELENLRQLRDLSATLAMQMQALESKIGTLKDGTEAVACVLANWENVLRAISLASMKPSTNVGTTLEQPEPADSCILVTRRLKIPRANLAYRQLLFASRPNPETRLASEPVQRRCRLPTLIYAPQRTEEQETNRNRGTKILVFSPRIISPAGLFREFEKVR</sequence>
<keyword evidence="10" id="KW-0498">Mitosis</keyword>
<dbReference type="GO" id="GO:0044732">
    <property type="term" value="C:mitotic spindle pole body"/>
    <property type="evidence" value="ECO:0007669"/>
    <property type="project" value="TreeGrafter"/>
</dbReference>
<evidence type="ECO:0000313" key="20">
    <source>
        <dbReference type="EMBL" id="KAJ5489579.1"/>
    </source>
</evidence>
<evidence type="ECO:0000256" key="15">
    <source>
        <dbReference type="ARBA" id="ARBA00023306"/>
    </source>
</evidence>
<dbReference type="PANTHER" id="PTHR28036">
    <property type="entry name" value="DASH COMPLEX SUBUNIT DAD2"/>
    <property type="match status" value="1"/>
</dbReference>
<evidence type="ECO:0000256" key="4">
    <source>
        <dbReference type="ARBA" id="ARBA00005501"/>
    </source>
</evidence>
<feature type="region of interest" description="Disordered" evidence="19">
    <location>
        <begin position="1"/>
        <end position="24"/>
    </location>
</feature>
<protein>
    <recommendedName>
        <fullName evidence="5">DASH complex subunit DAD2</fullName>
    </recommendedName>
    <alternativeName>
        <fullName evidence="17">Outer kinetochore protein DAD2</fullName>
    </alternativeName>
</protein>
<dbReference type="EMBL" id="JAPWDQ010000004">
    <property type="protein sequence ID" value="KAJ5489579.1"/>
    <property type="molecule type" value="Genomic_DNA"/>
</dbReference>
<accession>A0A9W9XDW0</accession>
<dbReference type="GO" id="GO:0000278">
    <property type="term" value="P:mitotic cell cycle"/>
    <property type="evidence" value="ECO:0007669"/>
    <property type="project" value="InterPro"/>
</dbReference>
<dbReference type="InterPro" id="IPR013963">
    <property type="entry name" value="DASH_Dad2"/>
</dbReference>
<keyword evidence="12" id="KW-0995">Kinetochore</keyword>
<dbReference type="GeneID" id="81624320"/>
<evidence type="ECO:0000256" key="8">
    <source>
        <dbReference type="ARBA" id="ARBA00022618"/>
    </source>
</evidence>
<keyword evidence="18" id="KW-0175">Coiled coil</keyword>
<evidence type="ECO:0000256" key="9">
    <source>
        <dbReference type="ARBA" id="ARBA00022701"/>
    </source>
</evidence>
<evidence type="ECO:0000313" key="21">
    <source>
        <dbReference type="Proteomes" id="UP001148312"/>
    </source>
</evidence>
<keyword evidence="16" id="KW-0137">Centromere</keyword>
<evidence type="ECO:0000256" key="6">
    <source>
        <dbReference type="ARBA" id="ARBA00022454"/>
    </source>
</evidence>
<dbReference type="AlphaFoldDB" id="A0A9W9XDW0"/>
<evidence type="ECO:0000256" key="18">
    <source>
        <dbReference type="SAM" id="Coils"/>
    </source>
</evidence>
<keyword evidence="15" id="KW-0131">Cell cycle</keyword>
<evidence type="ECO:0000256" key="10">
    <source>
        <dbReference type="ARBA" id="ARBA00022776"/>
    </source>
</evidence>
<keyword evidence="6" id="KW-0158">Chromosome</keyword>
<evidence type="ECO:0000256" key="13">
    <source>
        <dbReference type="ARBA" id="ARBA00023212"/>
    </source>
</evidence>
<keyword evidence="7" id="KW-0963">Cytoplasm</keyword>
<evidence type="ECO:0000256" key="7">
    <source>
        <dbReference type="ARBA" id="ARBA00022490"/>
    </source>
</evidence>